<evidence type="ECO:0000256" key="3">
    <source>
        <dbReference type="ARBA" id="ARBA00023002"/>
    </source>
</evidence>
<proteinExistence type="inferred from homology"/>
<gene>
    <name evidence="6" type="ORF">FOL47_006784</name>
</gene>
<sequence>MPNSPPTPQPLSSAEIAEAAPRYSRGWRNAKGTQLDMWIEKVVGEIPKDLRGTFIRNGPGVHEVYGEELKHPIDGDGLVVALAFVNGKAHLRSRPDAVSWPDGLGAKESKAPRQVHDFLLTPDYYVVHMTPFVSLEDFKYTNKAPGLLMRFHPGLPSRLVVIPRNSGTGEPVRQFDIQPCHIYHFAHCNQKRCFHNSDEVTLEISALCLPEEFTMEFKDKLFLSNSNDAPGQMYSFTLSFFRSDTSTKVHSVGDGGIRRLGGSMCGEFPTVHPWSHVTPASNRFIYVMGNVSKRLPFNSIIKIDRQSPEVPISVWTSPPGCTVGEPVFCPKLECKGQVPRTTVEEENGYLAVQVYDSARHSTYFVLLEAADPSKGPVCELHTDTFITNGFHGSWSDELLGLGEPHGKL</sequence>
<dbReference type="GO" id="GO:0046872">
    <property type="term" value="F:metal ion binding"/>
    <property type="evidence" value="ECO:0007669"/>
    <property type="project" value="UniProtKB-KW"/>
</dbReference>
<dbReference type="AlphaFoldDB" id="A0A7J6LPH8"/>
<feature type="binding site" evidence="5">
    <location>
        <position position="116"/>
    </location>
    <ligand>
        <name>Fe cation</name>
        <dbReference type="ChEBI" id="CHEBI:24875"/>
        <note>catalytic</note>
    </ligand>
</feature>
<protein>
    <submittedName>
        <fullName evidence="6">Uncharacterized protein</fullName>
    </submittedName>
</protein>
<organism evidence="6 7">
    <name type="scientific">Perkinsus chesapeaki</name>
    <name type="common">Clam parasite</name>
    <name type="synonym">Perkinsus andrewsi</name>
    <dbReference type="NCBI Taxonomy" id="330153"/>
    <lineage>
        <taxon>Eukaryota</taxon>
        <taxon>Sar</taxon>
        <taxon>Alveolata</taxon>
        <taxon>Perkinsozoa</taxon>
        <taxon>Perkinsea</taxon>
        <taxon>Perkinsida</taxon>
        <taxon>Perkinsidae</taxon>
        <taxon>Perkinsus</taxon>
    </lineage>
</organism>
<comment type="cofactor">
    <cofactor evidence="5">
        <name>Fe(2+)</name>
        <dbReference type="ChEBI" id="CHEBI:29033"/>
    </cofactor>
    <text evidence="5">Binds 1 Fe(2+) ion per subunit.</text>
</comment>
<evidence type="ECO:0000256" key="2">
    <source>
        <dbReference type="ARBA" id="ARBA00022723"/>
    </source>
</evidence>
<dbReference type="Proteomes" id="UP000591131">
    <property type="component" value="Unassembled WGS sequence"/>
</dbReference>
<dbReference type="InterPro" id="IPR004294">
    <property type="entry name" value="Carotenoid_Oase"/>
</dbReference>
<dbReference type="PANTHER" id="PTHR10543">
    <property type="entry name" value="BETA-CAROTENE DIOXYGENASE"/>
    <property type="match status" value="1"/>
</dbReference>
<keyword evidence="4 5" id="KW-0408">Iron</keyword>
<evidence type="ECO:0000313" key="7">
    <source>
        <dbReference type="Proteomes" id="UP000591131"/>
    </source>
</evidence>
<comment type="similarity">
    <text evidence="1">Belongs to the carotenoid oxygenase family.</text>
</comment>
<feature type="binding site" evidence="5">
    <location>
        <position position="391"/>
    </location>
    <ligand>
        <name>Fe cation</name>
        <dbReference type="ChEBI" id="CHEBI:24875"/>
        <note>catalytic</note>
    </ligand>
</feature>
<dbReference type="GO" id="GO:0016121">
    <property type="term" value="P:carotene catabolic process"/>
    <property type="evidence" value="ECO:0007669"/>
    <property type="project" value="TreeGrafter"/>
</dbReference>
<keyword evidence="3" id="KW-0560">Oxidoreductase</keyword>
<name>A0A7J6LPH8_PERCH</name>
<keyword evidence="7" id="KW-1185">Reference proteome</keyword>
<evidence type="ECO:0000256" key="4">
    <source>
        <dbReference type="ARBA" id="ARBA00023004"/>
    </source>
</evidence>
<evidence type="ECO:0000313" key="6">
    <source>
        <dbReference type="EMBL" id="KAF4661202.1"/>
    </source>
</evidence>
<dbReference type="EMBL" id="JAAPAO010000387">
    <property type="protein sequence ID" value="KAF4661202.1"/>
    <property type="molecule type" value="Genomic_DNA"/>
</dbReference>
<feature type="binding site" evidence="5">
    <location>
        <position position="184"/>
    </location>
    <ligand>
        <name>Fe cation</name>
        <dbReference type="ChEBI" id="CHEBI:24875"/>
        <note>catalytic</note>
    </ligand>
</feature>
<dbReference type="GO" id="GO:0010436">
    <property type="term" value="F:carotenoid dioxygenase activity"/>
    <property type="evidence" value="ECO:0007669"/>
    <property type="project" value="TreeGrafter"/>
</dbReference>
<dbReference type="PANTHER" id="PTHR10543:SF89">
    <property type="entry name" value="CAROTENOID 9,10(9',10')-CLEAVAGE DIOXYGENASE 1"/>
    <property type="match status" value="1"/>
</dbReference>
<keyword evidence="2 5" id="KW-0479">Metal-binding</keyword>
<reference evidence="6 7" key="1">
    <citation type="submission" date="2020-04" db="EMBL/GenBank/DDBJ databases">
        <title>Perkinsus chesapeaki whole genome sequence.</title>
        <authorList>
            <person name="Bogema D.R."/>
        </authorList>
    </citation>
    <scope>NUCLEOTIDE SEQUENCE [LARGE SCALE GENOMIC DNA]</scope>
    <source>
        <strain evidence="6">ATCC PRA-425</strain>
    </source>
</reference>
<evidence type="ECO:0000256" key="1">
    <source>
        <dbReference type="ARBA" id="ARBA00006787"/>
    </source>
</evidence>
<comment type="caution">
    <text evidence="6">The sequence shown here is derived from an EMBL/GenBank/DDBJ whole genome shotgun (WGS) entry which is preliminary data.</text>
</comment>
<dbReference type="OrthoDB" id="1069523at2759"/>
<dbReference type="Pfam" id="PF03055">
    <property type="entry name" value="RPE65"/>
    <property type="match status" value="2"/>
</dbReference>
<evidence type="ECO:0000256" key="5">
    <source>
        <dbReference type="PIRSR" id="PIRSR604294-1"/>
    </source>
</evidence>
<accession>A0A7J6LPH8</accession>